<comment type="similarity">
    <text evidence="1">Belongs to the sulfur carrier protein TusA family.</text>
</comment>
<dbReference type="Proteomes" id="UP000095342">
    <property type="component" value="Chromosome"/>
</dbReference>
<dbReference type="EMBL" id="CP017448">
    <property type="protein sequence ID" value="AOV15691.1"/>
    <property type="molecule type" value="Genomic_DNA"/>
</dbReference>
<dbReference type="CDD" id="cd00291">
    <property type="entry name" value="SirA_YedF_YeeD"/>
    <property type="match status" value="1"/>
</dbReference>
<dbReference type="InterPro" id="IPR036868">
    <property type="entry name" value="TusA-like_sf"/>
</dbReference>
<dbReference type="Gene3D" id="3.30.110.40">
    <property type="entry name" value="TusA-like domain"/>
    <property type="match status" value="1"/>
</dbReference>
<name>A0A1D8K404_9GAMM</name>
<accession>A0A1D8K404</accession>
<dbReference type="SUPFAM" id="SSF64307">
    <property type="entry name" value="SirA-like"/>
    <property type="match status" value="1"/>
</dbReference>
<sequence length="76" mass="8392">MNFDKELDASGLNCPLPILRTKKAIGELDSGQVMKVLATDPGAVKDFEAFCKQTGNALLEQGQEADRFVFYIRKQA</sequence>
<evidence type="ECO:0000313" key="4">
    <source>
        <dbReference type="Proteomes" id="UP000095342"/>
    </source>
</evidence>
<dbReference type="RefSeq" id="WP_070071292.1">
    <property type="nucleotide sequence ID" value="NZ_CP017448.1"/>
</dbReference>
<evidence type="ECO:0000256" key="1">
    <source>
        <dbReference type="ARBA" id="ARBA00008984"/>
    </source>
</evidence>
<dbReference type="PANTHER" id="PTHR33279">
    <property type="entry name" value="SULFUR CARRIER PROTEIN YEDF-RELATED"/>
    <property type="match status" value="1"/>
</dbReference>
<dbReference type="InterPro" id="IPR001455">
    <property type="entry name" value="TusA-like"/>
</dbReference>
<proteinExistence type="inferred from homology"/>
<evidence type="ECO:0000259" key="2">
    <source>
        <dbReference type="PROSITE" id="PS01148"/>
    </source>
</evidence>
<keyword evidence="4" id="KW-1185">Reference proteome</keyword>
<protein>
    <recommendedName>
        <fullName evidence="2">UPF0033 domain-containing protein</fullName>
    </recommendedName>
</protein>
<dbReference type="PANTHER" id="PTHR33279:SF6">
    <property type="entry name" value="SULFUR CARRIER PROTEIN YEDF-RELATED"/>
    <property type="match status" value="1"/>
</dbReference>
<dbReference type="PROSITE" id="PS01148">
    <property type="entry name" value="UPF0033"/>
    <property type="match status" value="1"/>
</dbReference>
<dbReference type="KEGG" id="aaeo:BJI67_00200"/>
<dbReference type="Pfam" id="PF01206">
    <property type="entry name" value="TusA"/>
    <property type="match status" value="1"/>
</dbReference>
<organism evidence="3 4">
    <name type="scientific">Acidihalobacter aeolianus</name>
    <dbReference type="NCBI Taxonomy" id="2792603"/>
    <lineage>
        <taxon>Bacteria</taxon>
        <taxon>Pseudomonadati</taxon>
        <taxon>Pseudomonadota</taxon>
        <taxon>Gammaproteobacteria</taxon>
        <taxon>Chromatiales</taxon>
        <taxon>Ectothiorhodospiraceae</taxon>
        <taxon>Acidihalobacter</taxon>
    </lineage>
</organism>
<feature type="domain" description="UPF0033" evidence="2">
    <location>
        <begin position="7"/>
        <end position="31"/>
    </location>
</feature>
<gene>
    <name evidence="3" type="ORF">BJI67_00200</name>
</gene>
<reference evidence="3 4" key="1">
    <citation type="submission" date="2016-09" db="EMBL/GenBank/DDBJ databases">
        <title>Acidihalobacter prosperus V6 (DSM14174).</title>
        <authorList>
            <person name="Khaleque H.N."/>
            <person name="Ramsay J.P."/>
            <person name="Murphy R.J.T."/>
            <person name="Kaksonen A.H."/>
            <person name="Boxall N.J."/>
            <person name="Watkin E.L.J."/>
        </authorList>
    </citation>
    <scope>NUCLEOTIDE SEQUENCE [LARGE SCALE GENOMIC DNA]</scope>
    <source>
        <strain evidence="3 4">V6</strain>
    </source>
</reference>
<evidence type="ECO:0000313" key="3">
    <source>
        <dbReference type="EMBL" id="AOV15691.1"/>
    </source>
</evidence>
<dbReference type="AlphaFoldDB" id="A0A1D8K404"/>